<evidence type="ECO:0000313" key="6">
    <source>
        <dbReference type="Proteomes" id="UP001321760"/>
    </source>
</evidence>
<feature type="repeat" description="ANK" evidence="2">
    <location>
        <begin position="873"/>
        <end position="905"/>
    </location>
</feature>
<proteinExistence type="predicted"/>
<dbReference type="SUPFAM" id="SSF52540">
    <property type="entry name" value="P-loop containing nucleoside triphosphate hydrolases"/>
    <property type="match status" value="1"/>
</dbReference>
<feature type="domain" description="Nephrocystin 3-like N-terminal" evidence="4">
    <location>
        <begin position="245"/>
        <end position="398"/>
    </location>
</feature>
<dbReference type="InterPro" id="IPR036770">
    <property type="entry name" value="Ankyrin_rpt-contain_sf"/>
</dbReference>
<dbReference type="Gene3D" id="1.25.40.20">
    <property type="entry name" value="Ankyrin repeat-containing domain"/>
    <property type="match status" value="1"/>
</dbReference>
<dbReference type="InterPro" id="IPR035994">
    <property type="entry name" value="Nucleoside_phosphorylase_sf"/>
</dbReference>
<feature type="repeat" description="ANK" evidence="2">
    <location>
        <begin position="784"/>
        <end position="807"/>
    </location>
</feature>
<name>A0AAV9GA32_9PEZI</name>
<organism evidence="5 6">
    <name type="scientific">Podospora aff. communis PSN243</name>
    <dbReference type="NCBI Taxonomy" id="3040156"/>
    <lineage>
        <taxon>Eukaryota</taxon>
        <taxon>Fungi</taxon>
        <taxon>Dikarya</taxon>
        <taxon>Ascomycota</taxon>
        <taxon>Pezizomycotina</taxon>
        <taxon>Sordariomycetes</taxon>
        <taxon>Sordariomycetidae</taxon>
        <taxon>Sordariales</taxon>
        <taxon>Podosporaceae</taxon>
        <taxon>Podospora</taxon>
    </lineage>
</organism>
<dbReference type="SUPFAM" id="SSF53167">
    <property type="entry name" value="Purine and uridine phosphorylases"/>
    <property type="match status" value="1"/>
</dbReference>
<dbReference type="Pfam" id="PF12796">
    <property type="entry name" value="Ank_2"/>
    <property type="match status" value="2"/>
</dbReference>
<evidence type="ECO:0000256" key="3">
    <source>
        <dbReference type="SAM" id="MobiDB-lite"/>
    </source>
</evidence>
<dbReference type="EMBL" id="MU865984">
    <property type="protein sequence ID" value="KAK4443976.1"/>
    <property type="molecule type" value="Genomic_DNA"/>
</dbReference>
<dbReference type="Proteomes" id="UP001321760">
    <property type="component" value="Unassembled WGS sequence"/>
</dbReference>
<evidence type="ECO:0000313" key="5">
    <source>
        <dbReference type="EMBL" id="KAK4443976.1"/>
    </source>
</evidence>
<sequence length="1147" mass="127454">MGIVATVRAVEKMGHAFPNIKHWLVVGIAGGVPSHGVDRDQIVLGDVVVGTRGVAHFECGAWTAMDNLEHRPNTLNPSEPLLVAANRVKAMSPQKMGGSNIPQYLEDLRKLTREGRDDFEDPVCDKTSSKQRKDRGKNAYREKDCPVIHHGIIGSSEALVISSQKRNDLYRKHWIIAFEMEAAGAGAGALVVRGICDYADSHKNKRWQRYAAATAAAHAKEILLELPAAQEVETGSAADDELVQEHNGVLWVKGNPGTGKSTLMKHTLEECRKTFENHTIIAHFFNARGDPLEKTQLGLLRSLVWQLVDKEPVRKSVLLSRYKEKKQKQGEVKWRESELREFLASEVRRSRQKPLALLIDALDECDEDHVREVVTFLETLVVEAKEAKTKLSICLASRTYPNISMTRFSSGELKLDAADGHLNDILEYVGAYLNKELRENDPLIVSTVQRKASGVFMWAVLVVAILNEIIDEGRAEDVQKKLREVPKELDRLYSSILEQGGDSTNTAETPLRLSEVFWALLTGVSGEPEKLLQSPYFSKKADKSHMQRRITSASRGLVEVRVHQQWHGENSDTVQFIHESVNNFFTENNRYNRLCKLDPSLGLNPIGDSYNRLKLCCLAYILAVPLQHFRYYSDKEGSHLEVYPFLAHSIIHFLVYASKAEENGVGQLAFIQGLRKNSSKSNEVCLRLSSELLVSDALRANSAETVIARRWAEGQARRWRRRISIVRQPSSAIEGPGLVLEGEYCQYKSTLLLGESVFFGLKALVEWLLEDGVDVNAHSLLYPTALYMASAAGDEELVKTILTHGADPGDALVIAAQEERETIFNMLFGAEKNLGGKRTAKRVKALVAAAQFGKPGMVRMLLDTGIDVNARARKMTALEAAVSPGSKDVVEMLLAAGAHPNMEDKDGRCLVFTDVAAGYREIVKMLLEAKAEADGRALPFAAGKGDVEMVKMLLDHGADIDMRGVDNRTALGTALRAADRKLVKLLLSSGAKVEEEYENVLDAARYGCWQLVDLVLSHKEHEGPGAREDCYQALMRMGTEMGNCRVVKTLERFRAKAPWGEGKKAAGRWEYKWTRAKPGNYKLYRGSSDESEEDACGDGAEDEAEDEVADADVGDEGETDQDEQEVPGLNIKTWAFWNMKQLGLPLT</sequence>
<dbReference type="PANTHER" id="PTHR10039:SF5">
    <property type="entry name" value="NACHT DOMAIN-CONTAINING PROTEIN"/>
    <property type="match status" value="1"/>
</dbReference>
<protein>
    <recommendedName>
        <fullName evidence="4">Nephrocystin 3-like N-terminal domain-containing protein</fullName>
    </recommendedName>
</protein>
<dbReference type="AlphaFoldDB" id="A0AAV9GA32"/>
<feature type="region of interest" description="Disordered" evidence="3">
    <location>
        <begin position="1083"/>
        <end position="1128"/>
    </location>
</feature>
<dbReference type="InterPro" id="IPR027417">
    <property type="entry name" value="P-loop_NTPase"/>
</dbReference>
<dbReference type="Gene3D" id="3.40.50.1580">
    <property type="entry name" value="Nucleoside phosphorylase domain"/>
    <property type="match status" value="1"/>
</dbReference>
<dbReference type="SMART" id="SM00248">
    <property type="entry name" value="ANK"/>
    <property type="match status" value="6"/>
</dbReference>
<feature type="repeat" description="ANK" evidence="2">
    <location>
        <begin position="933"/>
        <end position="965"/>
    </location>
</feature>
<dbReference type="GO" id="GO:0009116">
    <property type="term" value="P:nucleoside metabolic process"/>
    <property type="evidence" value="ECO:0007669"/>
    <property type="project" value="InterPro"/>
</dbReference>
<dbReference type="Pfam" id="PF24883">
    <property type="entry name" value="NPHP3_N"/>
    <property type="match status" value="1"/>
</dbReference>
<feature type="region of interest" description="Disordered" evidence="3">
    <location>
        <begin position="116"/>
        <end position="138"/>
    </location>
</feature>
<feature type="repeat" description="ANK" evidence="2">
    <location>
        <begin position="966"/>
        <end position="998"/>
    </location>
</feature>
<dbReference type="Gene3D" id="3.40.50.300">
    <property type="entry name" value="P-loop containing nucleotide triphosphate hydrolases"/>
    <property type="match status" value="1"/>
</dbReference>
<dbReference type="PANTHER" id="PTHR10039">
    <property type="entry name" value="AMELOGENIN"/>
    <property type="match status" value="1"/>
</dbReference>
<gene>
    <name evidence="5" type="ORF">QBC34DRAFT_498684</name>
</gene>
<comment type="caution">
    <text evidence="5">The sequence shown here is derived from an EMBL/GenBank/DDBJ whole genome shotgun (WGS) entry which is preliminary data.</text>
</comment>
<evidence type="ECO:0000259" key="4">
    <source>
        <dbReference type="Pfam" id="PF24883"/>
    </source>
</evidence>
<keyword evidence="6" id="KW-1185">Reference proteome</keyword>
<dbReference type="InterPro" id="IPR056884">
    <property type="entry name" value="NPHP3-like_N"/>
</dbReference>
<reference evidence="5" key="1">
    <citation type="journal article" date="2023" name="Mol. Phylogenet. Evol.">
        <title>Genome-scale phylogeny and comparative genomics of the fungal order Sordariales.</title>
        <authorList>
            <person name="Hensen N."/>
            <person name="Bonometti L."/>
            <person name="Westerberg I."/>
            <person name="Brannstrom I.O."/>
            <person name="Guillou S."/>
            <person name="Cros-Aarteil S."/>
            <person name="Calhoun S."/>
            <person name="Haridas S."/>
            <person name="Kuo A."/>
            <person name="Mondo S."/>
            <person name="Pangilinan J."/>
            <person name="Riley R."/>
            <person name="LaButti K."/>
            <person name="Andreopoulos B."/>
            <person name="Lipzen A."/>
            <person name="Chen C."/>
            <person name="Yan M."/>
            <person name="Daum C."/>
            <person name="Ng V."/>
            <person name="Clum A."/>
            <person name="Steindorff A."/>
            <person name="Ohm R.A."/>
            <person name="Martin F."/>
            <person name="Silar P."/>
            <person name="Natvig D.O."/>
            <person name="Lalanne C."/>
            <person name="Gautier V."/>
            <person name="Ament-Velasquez S.L."/>
            <person name="Kruys A."/>
            <person name="Hutchinson M.I."/>
            <person name="Powell A.J."/>
            <person name="Barry K."/>
            <person name="Miller A.N."/>
            <person name="Grigoriev I.V."/>
            <person name="Debuchy R."/>
            <person name="Gladieux P."/>
            <person name="Hiltunen Thoren M."/>
            <person name="Johannesson H."/>
        </authorList>
    </citation>
    <scope>NUCLEOTIDE SEQUENCE</scope>
    <source>
        <strain evidence="5">PSN243</strain>
    </source>
</reference>
<reference evidence="5" key="2">
    <citation type="submission" date="2023-05" db="EMBL/GenBank/DDBJ databases">
        <authorList>
            <consortium name="Lawrence Berkeley National Laboratory"/>
            <person name="Steindorff A."/>
            <person name="Hensen N."/>
            <person name="Bonometti L."/>
            <person name="Westerberg I."/>
            <person name="Brannstrom I.O."/>
            <person name="Guillou S."/>
            <person name="Cros-Aarteil S."/>
            <person name="Calhoun S."/>
            <person name="Haridas S."/>
            <person name="Kuo A."/>
            <person name="Mondo S."/>
            <person name="Pangilinan J."/>
            <person name="Riley R."/>
            <person name="Labutti K."/>
            <person name="Andreopoulos B."/>
            <person name="Lipzen A."/>
            <person name="Chen C."/>
            <person name="Yanf M."/>
            <person name="Daum C."/>
            <person name="Ng V."/>
            <person name="Clum A."/>
            <person name="Ohm R."/>
            <person name="Martin F."/>
            <person name="Silar P."/>
            <person name="Natvig D."/>
            <person name="Lalanne C."/>
            <person name="Gautier V."/>
            <person name="Ament-Velasquez S.L."/>
            <person name="Kruys A."/>
            <person name="Hutchinson M.I."/>
            <person name="Powell A.J."/>
            <person name="Barry K."/>
            <person name="Miller A.N."/>
            <person name="Grigoriev I.V."/>
            <person name="Debuchy R."/>
            <person name="Gladieux P."/>
            <person name="Thoren M.H."/>
            <person name="Johannesson H."/>
        </authorList>
    </citation>
    <scope>NUCLEOTIDE SEQUENCE</scope>
    <source>
        <strain evidence="5">PSN243</strain>
    </source>
</reference>
<keyword evidence="2" id="KW-0040">ANK repeat</keyword>
<dbReference type="SUPFAM" id="SSF48403">
    <property type="entry name" value="Ankyrin repeat"/>
    <property type="match status" value="1"/>
</dbReference>
<evidence type="ECO:0000256" key="2">
    <source>
        <dbReference type="PROSITE-ProRule" id="PRU00023"/>
    </source>
</evidence>
<dbReference type="InterPro" id="IPR002110">
    <property type="entry name" value="Ankyrin_rpt"/>
</dbReference>
<accession>A0AAV9GA32</accession>
<dbReference type="PROSITE" id="PS50297">
    <property type="entry name" value="ANK_REP_REGION"/>
    <property type="match status" value="4"/>
</dbReference>
<feature type="compositionally biased region" description="Acidic residues" evidence="3">
    <location>
        <begin position="1089"/>
        <end position="1125"/>
    </location>
</feature>
<feature type="repeat" description="ANK" evidence="2">
    <location>
        <begin position="841"/>
        <end position="873"/>
    </location>
</feature>
<evidence type="ECO:0000256" key="1">
    <source>
        <dbReference type="ARBA" id="ARBA00022737"/>
    </source>
</evidence>
<dbReference type="PROSITE" id="PS50088">
    <property type="entry name" value="ANK_REPEAT"/>
    <property type="match status" value="5"/>
</dbReference>
<keyword evidence="1" id="KW-0677">Repeat</keyword>
<dbReference type="GO" id="GO:0003824">
    <property type="term" value="F:catalytic activity"/>
    <property type="evidence" value="ECO:0007669"/>
    <property type="project" value="InterPro"/>
</dbReference>